<protein>
    <submittedName>
        <fullName evidence="3">DEAD/DEAH box helicase family protein</fullName>
    </submittedName>
</protein>
<keyword evidence="3" id="KW-0067">ATP-binding</keyword>
<dbReference type="GO" id="GO:0015668">
    <property type="term" value="F:type III site-specific deoxyribonuclease activity"/>
    <property type="evidence" value="ECO:0007669"/>
    <property type="project" value="InterPro"/>
</dbReference>
<keyword evidence="3" id="KW-0347">Helicase</keyword>
<keyword evidence="3" id="KW-0378">Hydrolase</keyword>
<feature type="domain" description="Helicase/UvrB N-terminal" evidence="1">
    <location>
        <begin position="106"/>
        <end position="276"/>
    </location>
</feature>
<evidence type="ECO:0000313" key="4">
    <source>
        <dbReference type="Proteomes" id="UP000824062"/>
    </source>
</evidence>
<reference evidence="3" key="1">
    <citation type="journal article" date="2021" name="PeerJ">
        <title>Extensive microbial diversity within the chicken gut microbiome revealed by metagenomics and culture.</title>
        <authorList>
            <person name="Gilroy R."/>
            <person name="Ravi A."/>
            <person name="Getino M."/>
            <person name="Pursley I."/>
            <person name="Horton D.L."/>
            <person name="Alikhan N.F."/>
            <person name="Baker D."/>
            <person name="Gharbi K."/>
            <person name="Hall N."/>
            <person name="Watson M."/>
            <person name="Adriaenssens E.M."/>
            <person name="Foster-Nyarko E."/>
            <person name="Jarju S."/>
            <person name="Secka A."/>
            <person name="Antonio M."/>
            <person name="Oren A."/>
            <person name="Chaudhuri R.R."/>
            <person name="La Ragione R."/>
            <person name="Hildebrand F."/>
            <person name="Pallen M.J."/>
        </authorList>
    </citation>
    <scope>NUCLEOTIDE SEQUENCE</scope>
    <source>
        <strain evidence="3">ChiHjej12B11-14209</strain>
    </source>
</reference>
<dbReference type="Pfam" id="PF04851">
    <property type="entry name" value="ResIII"/>
    <property type="match status" value="1"/>
</dbReference>
<accession>A0A9D2JDV6</accession>
<dbReference type="GO" id="GO:0005524">
    <property type="term" value="F:ATP binding"/>
    <property type="evidence" value="ECO:0007669"/>
    <property type="project" value="InterPro"/>
</dbReference>
<dbReference type="SUPFAM" id="SSF52540">
    <property type="entry name" value="P-loop containing nucleoside triphosphate hydrolases"/>
    <property type="match status" value="2"/>
</dbReference>
<dbReference type="Gene3D" id="3.40.50.300">
    <property type="entry name" value="P-loop containing nucleotide triphosphate hydrolases"/>
    <property type="match status" value="2"/>
</dbReference>
<dbReference type="EMBL" id="DXBM01000036">
    <property type="protein sequence ID" value="HIZ46176.1"/>
    <property type="molecule type" value="Genomic_DNA"/>
</dbReference>
<keyword evidence="3" id="KW-0547">Nucleotide-binding</keyword>
<dbReference type="Proteomes" id="UP000824062">
    <property type="component" value="Unassembled WGS sequence"/>
</dbReference>
<dbReference type="GO" id="GO:0003677">
    <property type="term" value="F:DNA binding"/>
    <property type="evidence" value="ECO:0007669"/>
    <property type="project" value="InterPro"/>
</dbReference>
<dbReference type="AlphaFoldDB" id="A0A9D2JDV6"/>
<feature type="domain" description="Type III restriction enzyme C-terminal endonuclease" evidence="2">
    <location>
        <begin position="951"/>
        <end position="1045"/>
    </location>
</feature>
<reference evidence="3" key="2">
    <citation type="submission" date="2021-04" db="EMBL/GenBank/DDBJ databases">
        <authorList>
            <person name="Gilroy R."/>
        </authorList>
    </citation>
    <scope>NUCLEOTIDE SEQUENCE</scope>
    <source>
        <strain evidence="3">ChiHjej12B11-14209</strain>
    </source>
</reference>
<evidence type="ECO:0000259" key="1">
    <source>
        <dbReference type="Pfam" id="PF04851"/>
    </source>
</evidence>
<gene>
    <name evidence="3" type="ORF">IAA19_04065</name>
</gene>
<comment type="caution">
    <text evidence="3">The sequence shown here is derived from an EMBL/GenBank/DDBJ whole genome shotgun (WGS) entry which is preliminary data.</text>
</comment>
<name>A0A9D2JDV6_9ACTN</name>
<dbReference type="Pfam" id="PF19778">
    <property type="entry name" value="RE_endonuc"/>
    <property type="match status" value="1"/>
</dbReference>
<organism evidence="3 4">
    <name type="scientific">Candidatus Olsenella pullistercoris</name>
    <dbReference type="NCBI Taxonomy" id="2838712"/>
    <lineage>
        <taxon>Bacteria</taxon>
        <taxon>Bacillati</taxon>
        <taxon>Actinomycetota</taxon>
        <taxon>Coriobacteriia</taxon>
        <taxon>Coriobacteriales</taxon>
        <taxon>Atopobiaceae</taxon>
        <taxon>Olsenella</taxon>
    </lineage>
</organism>
<dbReference type="InterPro" id="IPR006935">
    <property type="entry name" value="Helicase/UvrB_N"/>
</dbReference>
<dbReference type="GO" id="GO:0004386">
    <property type="term" value="F:helicase activity"/>
    <property type="evidence" value="ECO:0007669"/>
    <property type="project" value="UniProtKB-KW"/>
</dbReference>
<dbReference type="InterPro" id="IPR027417">
    <property type="entry name" value="P-loop_NTPase"/>
</dbReference>
<proteinExistence type="predicted"/>
<dbReference type="InterPro" id="IPR045572">
    <property type="entry name" value="RE_endonuc_C"/>
</dbReference>
<evidence type="ECO:0000313" key="3">
    <source>
        <dbReference type="EMBL" id="HIZ46176.1"/>
    </source>
</evidence>
<sequence>MEFKFKVQQYQTLAADAVADVFEGQPKVDGQQFVRDLGAGFYNKKGQAFIGNFDGLDVDASDGYKNAPLTMGSDVLLDNIKKVQDRNGIERSGKLSHSLGACELDVEMETGTGKTYVYTETIFELNKRYGWSKFIIVVPSVAIREGVAKSLAITERHFADRYGKRIWWFVYNSSRLNELDAFASRSDISVMVINMQAFNAFDESKSKEGRGGDKTARIMFSERDDFGSRRPIDVLAATNPILILDEPQKMGKRNSATRKAMQQFCPLFSLNYSATHAEHHNEVYALDALDAYNMRLVKRIEVKGFEVRGMRGTDGYLCLQEIKVSKAAPVARIEFKKLMANGGVKKDIGSFNEGDDIYVASGELEAYRNDFVVSEIRADQDGALGYVRFRNGEELRCGEVVGDSAGEDIRRVQIRETIKSHLQKEEQLFSRGIKCLSLFFIDEVKKYREYSVDDGEELTVGYGKVFEEEYAAAVAERLGSPRIGDDAPGSYASYLKQFEPSQVHKGYFSIDKKGHAINSTTKRGSEDSDDESAYDLILKNKERLLSFEEPTRFIFSHSALREGWDNPNVFQICTLKESGSETSRRQEVGRGMRLCVNQEGDRQDVGALGEDMVQKVNLLTVIASESYSSFVNDLQKDIRAELRERPKKVTKEFLRDFHFVGSGGVKLELDGEQAELVHNVLVKLEYVGLDGGVTDKFKTEGIRRDALEALPVAARTVIEQKLPLIETALTSVFDSSALDDMVSNGLEAKVLSNPLNENFGKREFQELWNKINFKQAYTVHFDDDELQRKAVDNIDRNLMVSKVTYRIVTGEQAEEGSAEQLDSKSHFEMRHTETHNLSDVSPIHVKYDLVGEVARRAKITRRSAARILSEMSPVKFALFKENPEEFIAKVGDAIVDEKATMIVEHISYNRLEERYDAAIFTETMPESMARAYRSKKNVQDYVFPDGTAVKSVERRFAEDLDAADEVVVYAKLPRSFQIPTPVGNYAPDWAIAFKRESVNHVFFVAETKGSMNTLDLRPIEQAKIACAKKLFNELCDAEVTYDAVDSYAALLERVMS</sequence>
<evidence type="ECO:0000259" key="2">
    <source>
        <dbReference type="Pfam" id="PF19778"/>
    </source>
</evidence>